<evidence type="ECO:0000256" key="6">
    <source>
        <dbReference type="ARBA" id="ARBA00022989"/>
    </source>
</evidence>
<dbReference type="InterPro" id="IPR052180">
    <property type="entry name" value="NhaC_Na-H+_Antiporter"/>
</dbReference>
<evidence type="ECO:0000256" key="5">
    <source>
        <dbReference type="ARBA" id="ARBA00022692"/>
    </source>
</evidence>
<evidence type="ECO:0000259" key="10">
    <source>
        <dbReference type="Pfam" id="PF03553"/>
    </source>
</evidence>
<dbReference type="AlphaFoldDB" id="A0A1I6JSD7"/>
<dbReference type="Proteomes" id="UP000214760">
    <property type="component" value="Unassembled WGS sequence"/>
</dbReference>
<feature type="transmembrane region" description="Helical" evidence="9">
    <location>
        <begin position="410"/>
        <end position="429"/>
    </location>
</feature>
<keyword evidence="4" id="KW-1003">Cell membrane</keyword>
<dbReference type="PANTHER" id="PTHR33451:SF5">
    <property type="entry name" value="NA+_H+ ANTIPORTER"/>
    <property type="match status" value="1"/>
</dbReference>
<feature type="domain" description="Na+/H+ antiporter NhaC-like C-terminal" evidence="10">
    <location>
        <begin position="243"/>
        <end position="429"/>
    </location>
</feature>
<feature type="domain" description="Na+/H+ antiporter NhaC-like C-terminal" evidence="10">
    <location>
        <begin position="82"/>
        <end position="219"/>
    </location>
</feature>
<feature type="transmembrane region" description="Helical" evidence="9">
    <location>
        <begin position="205"/>
        <end position="222"/>
    </location>
</feature>
<feature type="transmembrane region" description="Helical" evidence="9">
    <location>
        <begin position="40"/>
        <end position="59"/>
    </location>
</feature>
<dbReference type="EMBL" id="FOZC01000010">
    <property type="protein sequence ID" value="SFR81899.1"/>
    <property type="molecule type" value="Genomic_DNA"/>
</dbReference>
<keyword evidence="6 9" id="KW-1133">Transmembrane helix</keyword>
<dbReference type="Pfam" id="PF03553">
    <property type="entry name" value="Na_H_antiporter"/>
    <property type="match status" value="2"/>
</dbReference>
<keyword evidence="7 9" id="KW-0472">Membrane</keyword>
<dbReference type="RefSeq" id="WP_031473537.1">
    <property type="nucleotide sequence ID" value="NZ_FOZC01000010.1"/>
</dbReference>
<proteinExistence type="inferred from homology"/>
<evidence type="ECO:0000256" key="2">
    <source>
        <dbReference type="ARBA" id="ARBA00022448"/>
    </source>
</evidence>
<keyword evidence="2" id="KW-0813">Transport</keyword>
<feature type="transmembrane region" description="Helical" evidence="9">
    <location>
        <begin position="80"/>
        <end position="99"/>
    </location>
</feature>
<comment type="similarity">
    <text evidence="8">Belongs to the NhaC Na(+)/H(+) (TC 2.A.35) antiporter family.</text>
</comment>
<keyword evidence="3" id="KW-0050">Antiport</keyword>
<feature type="transmembrane region" description="Helical" evidence="9">
    <location>
        <begin position="242"/>
        <end position="269"/>
    </location>
</feature>
<dbReference type="InterPro" id="IPR018461">
    <property type="entry name" value="Na/H_Antiport_NhaC-like_C"/>
</dbReference>
<evidence type="ECO:0000313" key="12">
    <source>
        <dbReference type="Proteomes" id="UP000214760"/>
    </source>
</evidence>
<protein>
    <submittedName>
        <fullName evidence="11">Na+/H+ antiporter NhaC</fullName>
    </submittedName>
</protein>
<reference evidence="11 12" key="1">
    <citation type="submission" date="2016-10" db="EMBL/GenBank/DDBJ databases">
        <authorList>
            <person name="de Groot N.N."/>
        </authorList>
    </citation>
    <scope>NUCLEOTIDE SEQUENCE [LARGE SCALE GENOMIC DNA]</scope>
    <source>
        <strain evidence="11 12">F</strain>
    </source>
</reference>
<evidence type="ECO:0000256" key="7">
    <source>
        <dbReference type="ARBA" id="ARBA00023136"/>
    </source>
</evidence>
<feature type="transmembrane region" description="Helical" evidence="9">
    <location>
        <begin position="7"/>
        <end position="28"/>
    </location>
</feature>
<name>A0A1I6JSD7_9FIRM</name>
<feature type="transmembrane region" description="Helical" evidence="9">
    <location>
        <begin position="333"/>
        <end position="357"/>
    </location>
</feature>
<feature type="transmembrane region" description="Helical" evidence="9">
    <location>
        <begin position="281"/>
        <end position="309"/>
    </location>
</feature>
<keyword evidence="5 9" id="KW-0812">Transmembrane</keyword>
<evidence type="ECO:0000313" key="11">
    <source>
        <dbReference type="EMBL" id="SFR81899.1"/>
    </source>
</evidence>
<feature type="transmembrane region" description="Helical" evidence="9">
    <location>
        <begin position="378"/>
        <end position="398"/>
    </location>
</feature>
<dbReference type="GO" id="GO:0015297">
    <property type="term" value="F:antiporter activity"/>
    <property type="evidence" value="ECO:0007669"/>
    <property type="project" value="UniProtKB-KW"/>
</dbReference>
<dbReference type="PANTHER" id="PTHR33451">
    <property type="entry name" value="MALATE-2H(+)/NA(+)-LACTATE ANTIPORTER"/>
    <property type="match status" value="1"/>
</dbReference>
<organism evidence="11 12">
    <name type="scientific">[Clostridium] aminophilum</name>
    <dbReference type="NCBI Taxonomy" id="1526"/>
    <lineage>
        <taxon>Bacteria</taxon>
        <taxon>Bacillati</taxon>
        <taxon>Bacillota</taxon>
        <taxon>Clostridia</taxon>
        <taxon>Lachnospirales</taxon>
        <taxon>Lachnospiraceae</taxon>
    </lineage>
</organism>
<evidence type="ECO:0000256" key="4">
    <source>
        <dbReference type="ARBA" id="ARBA00022475"/>
    </source>
</evidence>
<gene>
    <name evidence="11" type="ORF">SAMN02910262_01892</name>
</gene>
<sequence length="443" mass="46683">MNERRPNAAALLPILVFLVIYLGNGIYFEYISPAPGGMGFYIMSVVVAFSIALFTAFFQNRKLTFDEKIHVCATGIGDDNITIMLFIFLMAGAFSGIAQKAGGASSAAGLLLSILPGKMAIPGLFVIACLISMAMGTSVGTITVLVPIAAAVAQNAGYNLAFCTATVVGGAMFGDNLSFISDTTIAATKTQGVAMKDKFRTNFRIAFPAAVITLILLLIRALQDGEGIIDHYAFSTSEALPYFIVLMLSILGINVFIVLSIGILLFLAAGVYSGSLTISTAVAAMGTGTSGMFETMIVTILVASIAALMKEDGGFDAILNFIRTHFDSRKGGMFGIGLLTILMDIATANNTVAIVIAAPIAKRISTEYDIEPQKTASLLDTCSCVAQGIIPYGAQLLIAASLAGIPGITILPYLYYPYLLAVMVIFSIITDRKKTIPDPTKSV</sequence>
<evidence type="ECO:0000256" key="3">
    <source>
        <dbReference type="ARBA" id="ARBA00022449"/>
    </source>
</evidence>
<dbReference type="GO" id="GO:0005886">
    <property type="term" value="C:plasma membrane"/>
    <property type="evidence" value="ECO:0007669"/>
    <property type="project" value="UniProtKB-SubCell"/>
</dbReference>
<evidence type="ECO:0000256" key="8">
    <source>
        <dbReference type="ARBA" id="ARBA00038435"/>
    </source>
</evidence>
<evidence type="ECO:0000256" key="1">
    <source>
        <dbReference type="ARBA" id="ARBA00004651"/>
    </source>
</evidence>
<comment type="subcellular location">
    <subcellularLocation>
        <location evidence="1">Cell membrane</location>
        <topology evidence="1">Multi-pass membrane protein</topology>
    </subcellularLocation>
</comment>
<accession>A0A1I6JSD7</accession>
<evidence type="ECO:0000256" key="9">
    <source>
        <dbReference type="SAM" id="Phobius"/>
    </source>
</evidence>
<feature type="transmembrane region" description="Helical" evidence="9">
    <location>
        <begin position="119"/>
        <end position="152"/>
    </location>
</feature>